<evidence type="ECO:0000313" key="2">
    <source>
        <dbReference type="Proteomes" id="UP001054945"/>
    </source>
</evidence>
<protein>
    <submittedName>
        <fullName evidence="1">Uncharacterized protein</fullName>
    </submittedName>
</protein>
<keyword evidence="2" id="KW-1185">Reference proteome</keyword>
<comment type="caution">
    <text evidence="1">The sequence shown here is derived from an EMBL/GenBank/DDBJ whole genome shotgun (WGS) entry which is preliminary data.</text>
</comment>
<dbReference type="Proteomes" id="UP001054945">
    <property type="component" value="Unassembled WGS sequence"/>
</dbReference>
<proteinExistence type="predicted"/>
<organism evidence="1 2">
    <name type="scientific">Caerostris extrusa</name>
    <name type="common">Bark spider</name>
    <name type="synonym">Caerostris bankana</name>
    <dbReference type="NCBI Taxonomy" id="172846"/>
    <lineage>
        <taxon>Eukaryota</taxon>
        <taxon>Metazoa</taxon>
        <taxon>Ecdysozoa</taxon>
        <taxon>Arthropoda</taxon>
        <taxon>Chelicerata</taxon>
        <taxon>Arachnida</taxon>
        <taxon>Araneae</taxon>
        <taxon>Araneomorphae</taxon>
        <taxon>Entelegynae</taxon>
        <taxon>Araneoidea</taxon>
        <taxon>Araneidae</taxon>
        <taxon>Caerostris</taxon>
    </lineage>
</organism>
<sequence>MAPQEKLQEEKNNCEEWEGSDGMLYLLPPLACSVSVIEMSVNNDCKNSPNFDYYFYYYHIFFCLVEDDTATATCSKQKCDLFDLGAGKLYPPHRFSTAPRGI</sequence>
<dbReference type="AlphaFoldDB" id="A0AAV4UGM1"/>
<accession>A0AAV4UGM1</accession>
<dbReference type="EMBL" id="BPLR01012824">
    <property type="protein sequence ID" value="GIY56904.1"/>
    <property type="molecule type" value="Genomic_DNA"/>
</dbReference>
<evidence type="ECO:0000313" key="1">
    <source>
        <dbReference type="EMBL" id="GIY56904.1"/>
    </source>
</evidence>
<name>A0AAV4UGM1_CAEEX</name>
<reference evidence="1 2" key="1">
    <citation type="submission" date="2021-06" db="EMBL/GenBank/DDBJ databases">
        <title>Caerostris extrusa draft genome.</title>
        <authorList>
            <person name="Kono N."/>
            <person name="Arakawa K."/>
        </authorList>
    </citation>
    <scope>NUCLEOTIDE SEQUENCE [LARGE SCALE GENOMIC DNA]</scope>
</reference>
<gene>
    <name evidence="1" type="ORF">CEXT_756501</name>
</gene>